<keyword evidence="2" id="KW-0479">Metal-binding</keyword>
<evidence type="ECO:0000256" key="11">
    <source>
        <dbReference type="SAM" id="MobiDB-lite"/>
    </source>
</evidence>
<protein>
    <recommendedName>
        <fullName evidence="17">Zinc finger protein 541</fullName>
    </recommendedName>
</protein>
<reference evidence="15" key="4">
    <citation type="submission" date="2025-09" db="UniProtKB">
        <authorList>
            <consortium name="Ensembl"/>
        </authorList>
    </citation>
    <scope>IDENTIFICATION</scope>
</reference>
<evidence type="ECO:0000256" key="3">
    <source>
        <dbReference type="ARBA" id="ARBA00022737"/>
    </source>
</evidence>
<evidence type="ECO:0000256" key="9">
    <source>
        <dbReference type="ARBA" id="ARBA00023242"/>
    </source>
</evidence>
<dbReference type="GO" id="GO:0000118">
    <property type="term" value="C:histone deacetylase complex"/>
    <property type="evidence" value="ECO:0007669"/>
    <property type="project" value="TreeGrafter"/>
</dbReference>
<feature type="domain" description="C2H2-type" evidence="12">
    <location>
        <begin position="939"/>
        <end position="966"/>
    </location>
</feature>
<evidence type="ECO:0000313" key="16">
    <source>
        <dbReference type="Proteomes" id="UP000265140"/>
    </source>
</evidence>
<dbReference type="AlphaFoldDB" id="A0A3P8YTY6"/>
<dbReference type="InterPro" id="IPR009057">
    <property type="entry name" value="Homeodomain-like_sf"/>
</dbReference>
<evidence type="ECO:0000259" key="14">
    <source>
        <dbReference type="PROSITE" id="PS51293"/>
    </source>
</evidence>
<dbReference type="STRING" id="8010.ENSELUP00000020069"/>
<dbReference type="InterPro" id="IPR036236">
    <property type="entry name" value="Znf_C2H2_sf"/>
</dbReference>
<dbReference type="GO" id="GO:0003677">
    <property type="term" value="F:DNA binding"/>
    <property type="evidence" value="ECO:0007669"/>
    <property type="project" value="UniProtKB-KW"/>
</dbReference>
<feature type="region of interest" description="Disordered" evidence="11">
    <location>
        <begin position="66"/>
        <end position="92"/>
    </location>
</feature>
<dbReference type="PROSITE" id="PS00028">
    <property type="entry name" value="ZINC_FINGER_C2H2_1"/>
    <property type="match status" value="4"/>
</dbReference>
<keyword evidence="16" id="KW-1185">Reference proteome</keyword>
<dbReference type="GO" id="GO:0008270">
    <property type="term" value="F:zinc ion binding"/>
    <property type="evidence" value="ECO:0007669"/>
    <property type="project" value="UniProtKB-KW"/>
</dbReference>
<dbReference type="SMART" id="SM00717">
    <property type="entry name" value="SANT"/>
    <property type="match status" value="1"/>
</dbReference>
<dbReference type="PANTHER" id="PTHR16089:SF23">
    <property type="entry name" value="ZINC FINGER PROTEIN 541"/>
    <property type="match status" value="1"/>
</dbReference>
<evidence type="ECO:0000256" key="7">
    <source>
        <dbReference type="ARBA" id="ARBA00023125"/>
    </source>
</evidence>
<dbReference type="OMA" id="PRCATAN"/>
<dbReference type="FunFam" id="1.10.10.60:FF:000012">
    <property type="entry name" value="Metastasis-associated 1 family, member 3"/>
    <property type="match status" value="1"/>
</dbReference>
<keyword evidence="3" id="KW-0677">Repeat</keyword>
<dbReference type="SUPFAM" id="SSF57667">
    <property type="entry name" value="beta-beta-alpha zinc fingers"/>
    <property type="match status" value="2"/>
</dbReference>
<evidence type="ECO:0000256" key="5">
    <source>
        <dbReference type="ARBA" id="ARBA00022833"/>
    </source>
</evidence>
<feature type="domain" description="ELM2" evidence="13">
    <location>
        <begin position="712"/>
        <end position="804"/>
    </location>
</feature>
<keyword evidence="7" id="KW-0238">DNA-binding</keyword>
<evidence type="ECO:0000256" key="6">
    <source>
        <dbReference type="ARBA" id="ARBA00023015"/>
    </source>
</evidence>
<evidence type="ECO:0008006" key="17">
    <source>
        <dbReference type="Google" id="ProtNLM"/>
    </source>
</evidence>
<comment type="subcellular location">
    <subcellularLocation>
        <location evidence="1">Nucleus</location>
    </subcellularLocation>
</comment>
<keyword evidence="4 10" id="KW-0863">Zinc-finger</keyword>
<dbReference type="Gene3D" id="1.10.10.60">
    <property type="entry name" value="Homeodomain-like"/>
    <property type="match status" value="1"/>
</dbReference>
<evidence type="ECO:0000256" key="10">
    <source>
        <dbReference type="PROSITE-ProRule" id="PRU00042"/>
    </source>
</evidence>
<dbReference type="InParanoid" id="A0A3P8YTY6"/>
<dbReference type="PROSITE" id="PS50157">
    <property type="entry name" value="ZINC_FINGER_C2H2_2"/>
    <property type="match status" value="3"/>
</dbReference>
<keyword evidence="9" id="KW-0539">Nucleus</keyword>
<evidence type="ECO:0000256" key="2">
    <source>
        <dbReference type="ARBA" id="ARBA00022723"/>
    </source>
</evidence>
<evidence type="ECO:0000256" key="4">
    <source>
        <dbReference type="ARBA" id="ARBA00022771"/>
    </source>
</evidence>
<dbReference type="PROSITE" id="PS51156">
    <property type="entry name" value="ELM2"/>
    <property type="match status" value="1"/>
</dbReference>
<keyword evidence="8" id="KW-0804">Transcription</keyword>
<organism evidence="15 16">
    <name type="scientific">Esox lucius</name>
    <name type="common">Northern pike</name>
    <dbReference type="NCBI Taxonomy" id="8010"/>
    <lineage>
        <taxon>Eukaryota</taxon>
        <taxon>Metazoa</taxon>
        <taxon>Chordata</taxon>
        <taxon>Craniata</taxon>
        <taxon>Vertebrata</taxon>
        <taxon>Euteleostomi</taxon>
        <taxon>Actinopterygii</taxon>
        <taxon>Neopterygii</taxon>
        <taxon>Teleostei</taxon>
        <taxon>Protacanthopterygii</taxon>
        <taxon>Esociformes</taxon>
        <taxon>Esocidae</taxon>
        <taxon>Esox</taxon>
    </lineage>
</organism>
<dbReference type="PROSITE" id="PS51293">
    <property type="entry name" value="SANT"/>
    <property type="match status" value="1"/>
</dbReference>
<evidence type="ECO:0000313" key="15">
    <source>
        <dbReference type="Ensembl" id="ENSELUP00000020069.3"/>
    </source>
</evidence>
<proteinExistence type="predicted"/>
<dbReference type="FunFam" id="3.30.160.60:FF:000145">
    <property type="entry name" value="Zinc finger protein 574"/>
    <property type="match status" value="1"/>
</dbReference>
<feature type="region of interest" description="Disordered" evidence="11">
    <location>
        <begin position="575"/>
        <end position="620"/>
    </location>
</feature>
<dbReference type="Ensembl" id="ENSELUT00000030383.3">
    <property type="protein sequence ID" value="ENSELUP00000020069.3"/>
    <property type="gene ID" value="ENSELUG00000019352.3"/>
</dbReference>
<dbReference type="Bgee" id="ENSELUG00000019352">
    <property type="expression patterns" value="Expressed in testis and 8 other cell types or tissues"/>
</dbReference>
<dbReference type="InterPro" id="IPR001005">
    <property type="entry name" value="SANT/Myb"/>
</dbReference>
<dbReference type="InterPro" id="IPR013087">
    <property type="entry name" value="Znf_C2H2_type"/>
</dbReference>
<dbReference type="Proteomes" id="UP000265140">
    <property type="component" value="Chromosome 7"/>
</dbReference>
<dbReference type="SUPFAM" id="SSF46689">
    <property type="entry name" value="Homeodomain-like"/>
    <property type="match status" value="1"/>
</dbReference>
<evidence type="ECO:0000256" key="8">
    <source>
        <dbReference type="ARBA" id="ARBA00023163"/>
    </source>
</evidence>
<dbReference type="Pfam" id="PF13912">
    <property type="entry name" value="zf-C2H2_6"/>
    <property type="match status" value="2"/>
</dbReference>
<dbReference type="Pfam" id="PF01448">
    <property type="entry name" value="ELM2"/>
    <property type="match status" value="1"/>
</dbReference>
<evidence type="ECO:0000259" key="12">
    <source>
        <dbReference type="PROSITE" id="PS50157"/>
    </source>
</evidence>
<sequence length="1008" mass="111148">MAKQQTNQRALIEDMVLESEEYVMGGLPAVSSEDFNIDDIDVLKGLDPPLTSSHQFHSEPWIGCGPHRNTENDNSSGPVVMGQSPPEEPSLTVPVRRSGYECKLCHKVFGTANALNKHLLTHRQERPYVCPICQRAFKRHDHLNGHMSTHRKRKPFRCSAPGCQKSYCDSHSLKRHYISQHGVSLVPPTSQSAQWEPADNPPYLGGATARSNYPPAFLPCKPTSDTHQKAADYSGFGSFNSYKRFAPPSGLQLNDPQSKTILVLDTWRQRPDKGPCCECPGELHPPQWASEPTLPSLLPGGEGLHGWDSGDFPVGDLQALEKVLSYNHCSEANSSSVECFPEEKSSQSQLEQATCLRQSSVPVKSEAKLRIDTSFLSVDPTASLGSGVKSKLFPNTVFIHSNPSAPNKPNPAINLPSLYSVLKLETSNAKRDSKRKRQREKVVAVDLPAPPLPTPNPASFLAPRRPRPRPFYLVSPSQVAMASFSSNSDPCQFFKGDNAGWPGEGQESGDRVFPGSHKPEHSHMWSGPSIVTGCSSPEPVERGATLRSPCSAEHMPLSPLVIPVSVPVNVKTDPGSLQALDTENPLSGPGRSKRSLRLDPTATLTSPPPASPRRLPGEEDVSAPWCRAACGYPSQLRSPTYLADHLLDPRFRPPPYTPPPMLSPLRPGTGLYFNTMPTLQPGPPPRSIYAMSLGGADGVSLMMDDPVVSIEPRINVGQRFQAEIPPIRNLLLMLYDEHLAQLVWAPWGDMSTNVDTQKGVTHLIDLCCSSVLPGGGTNTELALHCLHEVQGDILAALDLLLVRGDFRSSTHPLSDYHYPGSDDWSPQEKKLFCKALLIHDKDFQLIHSVLQTKSVTQCVEYYYAMKKLKKFKQRGRVSEKKEAAGEEHQFPGKSFPLGARQHIDPPVGRWGPRRTLTKPDHRTLSVQEEQTTTGGALEYVCQECGRVFDKVKSRSAHMKTHRQQEREWLTGCGWPLVCPADNPHPKASTQDCYEEPLVYSTRGVLYDT</sequence>
<dbReference type="SMART" id="SM01189">
    <property type="entry name" value="ELM2"/>
    <property type="match status" value="1"/>
</dbReference>
<reference evidence="15" key="3">
    <citation type="submission" date="2025-08" db="UniProtKB">
        <authorList>
            <consortium name="Ensembl"/>
        </authorList>
    </citation>
    <scope>IDENTIFICATION</scope>
</reference>
<dbReference type="InterPro" id="IPR017884">
    <property type="entry name" value="SANT_dom"/>
</dbReference>
<dbReference type="Pfam" id="PF00096">
    <property type="entry name" value="zf-C2H2"/>
    <property type="match status" value="1"/>
</dbReference>
<dbReference type="PANTHER" id="PTHR16089">
    <property type="entry name" value="REST COREPRESSOR COREST PROTEIN-RELATED"/>
    <property type="match status" value="1"/>
</dbReference>
<evidence type="ECO:0000259" key="13">
    <source>
        <dbReference type="PROSITE" id="PS51156"/>
    </source>
</evidence>
<feature type="domain" description="SANT" evidence="14">
    <location>
        <begin position="819"/>
        <end position="870"/>
    </location>
</feature>
<keyword evidence="6" id="KW-0805">Transcription regulation</keyword>
<gene>
    <name evidence="15" type="primary">ZNF541</name>
</gene>
<dbReference type="GO" id="GO:0006357">
    <property type="term" value="P:regulation of transcription by RNA polymerase II"/>
    <property type="evidence" value="ECO:0007669"/>
    <property type="project" value="TreeGrafter"/>
</dbReference>
<dbReference type="GO" id="GO:0005667">
    <property type="term" value="C:transcription regulator complex"/>
    <property type="evidence" value="ECO:0007669"/>
    <property type="project" value="TreeGrafter"/>
</dbReference>
<feature type="domain" description="C2H2-type" evidence="12">
    <location>
        <begin position="128"/>
        <end position="155"/>
    </location>
</feature>
<dbReference type="Pfam" id="PF00249">
    <property type="entry name" value="Myb_DNA-binding"/>
    <property type="match status" value="1"/>
</dbReference>
<feature type="region of interest" description="Disordered" evidence="11">
    <location>
        <begin position="903"/>
        <end position="929"/>
    </location>
</feature>
<name>A0A3P8YTY6_ESOLU</name>
<reference evidence="15" key="2">
    <citation type="submission" date="2020-02" db="EMBL/GenBank/DDBJ databases">
        <title>Esox lucius (northern pike) genome, fEsoLuc1, primary haplotype.</title>
        <authorList>
            <person name="Myers G."/>
            <person name="Karagic N."/>
            <person name="Meyer A."/>
            <person name="Pippel M."/>
            <person name="Reichard M."/>
            <person name="Winkler S."/>
            <person name="Tracey A."/>
            <person name="Sims Y."/>
            <person name="Howe K."/>
            <person name="Rhie A."/>
            <person name="Formenti G."/>
            <person name="Durbin R."/>
            <person name="Fedrigo O."/>
            <person name="Jarvis E.D."/>
        </authorList>
    </citation>
    <scope>NUCLEOTIDE SEQUENCE [LARGE SCALE GENOMIC DNA]</scope>
</reference>
<dbReference type="SMART" id="SM00355">
    <property type="entry name" value="ZnF_C2H2"/>
    <property type="match status" value="4"/>
</dbReference>
<reference evidence="16" key="1">
    <citation type="journal article" date="2014" name="PLoS ONE">
        <title>The genome and linkage map of the northern pike (Esox lucius): conserved synteny revealed between the salmonid sister group and the Neoteleostei.</title>
        <authorList>
            <person name="Rondeau E.B."/>
            <person name="Minkley D.R."/>
            <person name="Leong J.S."/>
            <person name="Messmer A.M."/>
            <person name="Jantzen J.R."/>
            <person name="von Schalburg K.R."/>
            <person name="Lemon C."/>
            <person name="Bird N.H."/>
            <person name="Koop B.F."/>
        </authorList>
    </citation>
    <scope>NUCLEOTIDE SEQUENCE</scope>
</reference>
<dbReference type="InterPro" id="IPR000949">
    <property type="entry name" value="ELM2_dom"/>
</dbReference>
<feature type="domain" description="C2H2-type" evidence="12">
    <location>
        <begin position="100"/>
        <end position="127"/>
    </location>
</feature>
<dbReference type="GO" id="GO:0003714">
    <property type="term" value="F:transcription corepressor activity"/>
    <property type="evidence" value="ECO:0007669"/>
    <property type="project" value="TreeGrafter"/>
</dbReference>
<dbReference type="GeneTree" id="ENSGT00940000160330"/>
<accession>A0A3P8YTY6</accession>
<dbReference type="Gene3D" id="3.30.160.60">
    <property type="entry name" value="Classic Zinc Finger"/>
    <property type="match status" value="3"/>
</dbReference>
<dbReference type="InterPro" id="IPR051066">
    <property type="entry name" value="Trans_reg/Corepressor"/>
</dbReference>
<evidence type="ECO:0000256" key="1">
    <source>
        <dbReference type="ARBA" id="ARBA00004123"/>
    </source>
</evidence>
<keyword evidence="5" id="KW-0862">Zinc</keyword>